<keyword evidence="8" id="KW-0539">Nucleus</keyword>
<dbReference type="Pfam" id="PF16019">
    <property type="entry name" value="CSRNP_N"/>
    <property type="match status" value="1"/>
</dbReference>
<feature type="region of interest" description="Disordered" evidence="9">
    <location>
        <begin position="1"/>
        <end position="21"/>
    </location>
</feature>
<protein>
    <recommendedName>
        <fullName evidence="10">Cysteine/serine-rich nuclear protein N-terminal domain-containing protein</fullName>
    </recommendedName>
</protein>
<name>A0A814DQ09_9BILA</name>
<evidence type="ECO:0000256" key="8">
    <source>
        <dbReference type="ARBA" id="ARBA00023242"/>
    </source>
</evidence>
<evidence type="ECO:0000256" key="3">
    <source>
        <dbReference type="ARBA" id="ARBA00022703"/>
    </source>
</evidence>
<gene>
    <name evidence="11" type="ORF">OXX778_LOCUS14331</name>
</gene>
<dbReference type="GO" id="GO:0000981">
    <property type="term" value="F:DNA-binding transcription factor activity, RNA polymerase II-specific"/>
    <property type="evidence" value="ECO:0007669"/>
    <property type="project" value="TreeGrafter"/>
</dbReference>
<evidence type="ECO:0000256" key="2">
    <source>
        <dbReference type="ARBA" id="ARBA00008548"/>
    </source>
</evidence>
<dbReference type="GO" id="GO:0005634">
    <property type="term" value="C:nucleus"/>
    <property type="evidence" value="ECO:0007669"/>
    <property type="project" value="UniProtKB-SubCell"/>
</dbReference>
<keyword evidence="4" id="KW-0805">Transcription regulation</keyword>
<keyword evidence="3" id="KW-0053">Apoptosis</keyword>
<dbReference type="InterPro" id="IPR023260">
    <property type="entry name" value="Cys/Ser-rich_nuc_prot"/>
</dbReference>
<dbReference type="EMBL" id="CAJNOC010002931">
    <property type="protein sequence ID" value="CAF0958723.1"/>
    <property type="molecule type" value="Genomic_DNA"/>
</dbReference>
<feature type="compositionally biased region" description="Basic residues" evidence="9">
    <location>
        <begin position="277"/>
        <end position="297"/>
    </location>
</feature>
<evidence type="ECO:0000256" key="5">
    <source>
        <dbReference type="ARBA" id="ARBA00023125"/>
    </source>
</evidence>
<feature type="region of interest" description="Disordered" evidence="9">
    <location>
        <begin position="268"/>
        <end position="310"/>
    </location>
</feature>
<keyword evidence="6" id="KW-0010">Activator</keyword>
<feature type="domain" description="Cysteine/serine-rich nuclear protein N-terminal" evidence="10">
    <location>
        <begin position="40"/>
        <end position="255"/>
    </location>
</feature>
<evidence type="ECO:0000313" key="12">
    <source>
        <dbReference type="Proteomes" id="UP000663879"/>
    </source>
</evidence>
<proteinExistence type="inferred from homology"/>
<evidence type="ECO:0000259" key="10">
    <source>
        <dbReference type="Pfam" id="PF16019"/>
    </source>
</evidence>
<keyword evidence="7" id="KW-0804">Transcription</keyword>
<dbReference type="AlphaFoldDB" id="A0A814DQ09"/>
<feature type="compositionally biased region" description="Polar residues" evidence="9">
    <location>
        <begin position="1"/>
        <end position="10"/>
    </location>
</feature>
<comment type="similarity">
    <text evidence="2">Belongs to the AXUD1 family.</text>
</comment>
<dbReference type="GO" id="GO:0006915">
    <property type="term" value="P:apoptotic process"/>
    <property type="evidence" value="ECO:0007669"/>
    <property type="project" value="UniProtKB-KW"/>
</dbReference>
<dbReference type="OrthoDB" id="5946974at2759"/>
<evidence type="ECO:0000256" key="6">
    <source>
        <dbReference type="ARBA" id="ARBA00023159"/>
    </source>
</evidence>
<dbReference type="GO" id="GO:0043565">
    <property type="term" value="F:sequence-specific DNA binding"/>
    <property type="evidence" value="ECO:0007669"/>
    <property type="project" value="TreeGrafter"/>
</dbReference>
<evidence type="ECO:0000256" key="4">
    <source>
        <dbReference type="ARBA" id="ARBA00023015"/>
    </source>
</evidence>
<keyword evidence="12" id="KW-1185">Reference proteome</keyword>
<reference evidence="11" key="1">
    <citation type="submission" date="2021-02" db="EMBL/GenBank/DDBJ databases">
        <authorList>
            <person name="Nowell W R."/>
        </authorList>
    </citation>
    <scope>NUCLEOTIDE SEQUENCE</scope>
    <source>
        <strain evidence="11">Ploen Becks lab</strain>
    </source>
</reference>
<accession>A0A814DQ09</accession>
<comment type="caution">
    <text evidence="11">The sequence shown here is derived from an EMBL/GenBank/DDBJ whole genome shotgun (WGS) entry which is preliminary data.</text>
</comment>
<dbReference type="PANTHER" id="PTHR13580">
    <property type="entry name" value="TGF-BETA INDUCED APOPTOSIS PROTEIN"/>
    <property type="match status" value="1"/>
</dbReference>
<dbReference type="Proteomes" id="UP000663879">
    <property type="component" value="Unassembled WGS sequence"/>
</dbReference>
<evidence type="ECO:0000256" key="9">
    <source>
        <dbReference type="SAM" id="MobiDB-lite"/>
    </source>
</evidence>
<feature type="compositionally biased region" description="Basic and acidic residues" evidence="9">
    <location>
        <begin position="11"/>
        <end position="21"/>
    </location>
</feature>
<evidence type="ECO:0000256" key="7">
    <source>
        <dbReference type="ARBA" id="ARBA00023163"/>
    </source>
</evidence>
<organism evidence="11 12">
    <name type="scientific">Brachionus calyciflorus</name>
    <dbReference type="NCBI Taxonomy" id="104777"/>
    <lineage>
        <taxon>Eukaryota</taxon>
        <taxon>Metazoa</taxon>
        <taxon>Spiralia</taxon>
        <taxon>Gnathifera</taxon>
        <taxon>Rotifera</taxon>
        <taxon>Eurotatoria</taxon>
        <taxon>Monogononta</taxon>
        <taxon>Pseudotrocha</taxon>
        <taxon>Ploima</taxon>
        <taxon>Brachionidae</taxon>
        <taxon>Brachionus</taxon>
    </lineage>
</organism>
<comment type="subcellular location">
    <subcellularLocation>
        <location evidence="1">Nucleus</location>
    </subcellularLocation>
</comment>
<evidence type="ECO:0000313" key="11">
    <source>
        <dbReference type="EMBL" id="CAF0958723.1"/>
    </source>
</evidence>
<keyword evidence="5" id="KW-0238">DNA-binding</keyword>
<dbReference type="PANTHER" id="PTHR13580:SF9">
    <property type="entry name" value="AXIN1 UP-REGULATED 1, ISOFORM A"/>
    <property type="match status" value="1"/>
</dbReference>
<sequence length="310" mass="35983">MDDTKQNIQDSKSEEIEKADVENSKSLKSILINNLVRDQPKKNVKFNKVDVYHFERCQGHLSIPSSDIDSNSITLGMFYTHSDFDSFENQDDFLKYKRKADLDKIEEYIQSLDDNQLPPLGDETINHAREVIKKRTFYEENIDEELRVSVDILCPILTLDQRLEKLYKLGFLKEQIDKSESEDINIIRESRRTCGCMCSKLNMICGENGDLCSCYANGINCQIDRIKFPCSCNVKRCKNLFGMKRFNPKQIQEHYKLKLNGKNLLQDEAKSVEASKKRGRKRKNNRGGVSGKRKKVEKKTQELDNSIEFV</sequence>
<dbReference type="InterPro" id="IPR031972">
    <property type="entry name" value="CSRNP_N"/>
</dbReference>
<evidence type="ECO:0000256" key="1">
    <source>
        <dbReference type="ARBA" id="ARBA00004123"/>
    </source>
</evidence>